<gene>
    <name evidence="2" type="ORF">GAZ06_12440</name>
    <name evidence="1" type="ORF">GAZ09_12165</name>
</gene>
<sequence>MLWREIQGNYKKIDTIKYNKTDAAVISLVDFSLINYSDEYRKKINKHFNFKELEPFQSKKYSIPALGAIKIDTKKNDGENWLVFEFDVMGKDFVLEFDYRNTNVIHEFQLALNYRGIDERNRFLVIENNKLLFDCIKGGTFFPVLYDISISSIFKFDTINHVKLVSIKGIYSFYVNGLCLLAIKDKKRICRGKLLALILWEDSHNREIKCDIFNFSISILN</sequence>
<protein>
    <submittedName>
        <fullName evidence="2">Uncharacterized protein</fullName>
    </submittedName>
</protein>
<comment type="caution">
    <text evidence="2">The sequence shown here is derived from an EMBL/GenBank/DDBJ whole genome shotgun (WGS) entry which is preliminary data.</text>
</comment>
<name>A0A415Q534_PHOVU</name>
<evidence type="ECO:0000313" key="1">
    <source>
        <dbReference type="EMBL" id="KAB6452217.1"/>
    </source>
</evidence>
<reference evidence="3 4" key="1">
    <citation type="journal article" date="2019" name="Nat. Med.">
        <title>A library of human gut bacterial isolates paired with longitudinal multiomics data enables mechanistic microbiome research.</title>
        <authorList>
            <person name="Poyet M."/>
            <person name="Groussin M."/>
            <person name="Gibbons S.M."/>
            <person name="Avila-Pacheco J."/>
            <person name="Jiang X."/>
            <person name="Kearney S.M."/>
            <person name="Perrotta A.R."/>
            <person name="Berdy B."/>
            <person name="Zhao S."/>
            <person name="Lieberman T.D."/>
            <person name="Swanson P.K."/>
            <person name="Smith M."/>
            <person name="Roesemann S."/>
            <person name="Alexander J.E."/>
            <person name="Rich S.A."/>
            <person name="Livny J."/>
            <person name="Vlamakis H."/>
            <person name="Clish C."/>
            <person name="Bullock K."/>
            <person name="Deik A."/>
            <person name="Scott J."/>
            <person name="Pierce K.A."/>
            <person name="Xavier R.J."/>
            <person name="Alm E.J."/>
        </authorList>
    </citation>
    <scope>NUCLEOTIDE SEQUENCE [LARGE SCALE GENOMIC DNA]</scope>
    <source>
        <strain evidence="2 3">BIOML-A140</strain>
        <strain evidence="1 4">BIOML-A141</strain>
    </source>
</reference>
<dbReference type="EMBL" id="WDBZ01000023">
    <property type="protein sequence ID" value="KAB6452217.1"/>
    <property type="molecule type" value="Genomic_DNA"/>
</dbReference>
<dbReference type="RefSeq" id="WP_117697364.1">
    <property type="nucleotide sequence ID" value="NZ_CAXTGH010000020.1"/>
</dbReference>
<dbReference type="Proteomes" id="UP000468344">
    <property type="component" value="Unassembled WGS sequence"/>
</dbReference>
<evidence type="ECO:0000313" key="2">
    <source>
        <dbReference type="EMBL" id="KAB6476977.1"/>
    </source>
</evidence>
<evidence type="ECO:0000313" key="3">
    <source>
        <dbReference type="Proteomes" id="UP000468344"/>
    </source>
</evidence>
<evidence type="ECO:0000313" key="4">
    <source>
        <dbReference type="Proteomes" id="UP000483142"/>
    </source>
</evidence>
<accession>A0A415Q534</accession>
<organism evidence="2 3">
    <name type="scientific">Phocaeicola vulgatus</name>
    <name type="common">Bacteroides vulgatus</name>
    <dbReference type="NCBI Taxonomy" id="821"/>
    <lineage>
        <taxon>Bacteria</taxon>
        <taxon>Pseudomonadati</taxon>
        <taxon>Bacteroidota</taxon>
        <taxon>Bacteroidia</taxon>
        <taxon>Bacteroidales</taxon>
        <taxon>Bacteroidaceae</taxon>
        <taxon>Phocaeicola</taxon>
    </lineage>
</organism>
<dbReference type="AlphaFoldDB" id="A0A415Q534"/>
<proteinExistence type="predicted"/>
<dbReference type="Proteomes" id="UP000483142">
    <property type="component" value="Unassembled WGS sequence"/>
</dbReference>
<dbReference type="EMBL" id="WDBY01000023">
    <property type="protein sequence ID" value="KAB6476977.1"/>
    <property type="molecule type" value="Genomic_DNA"/>
</dbReference>